<gene>
    <name evidence="9" type="ORF">ACHAW5_007011</name>
</gene>
<dbReference type="InterPro" id="IPR017921">
    <property type="entry name" value="Znf_CTCHY"/>
</dbReference>
<dbReference type="InterPro" id="IPR037274">
    <property type="entry name" value="Znf_CHY_sf"/>
</dbReference>
<dbReference type="GO" id="GO:0008270">
    <property type="term" value="F:zinc ion binding"/>
    <property type="evidence" value="ECO:0007669"/>
    <property type="project" value="UniProtKB-KW"/>
</dbReference>
<feature type="region of interest" description="Disordered" evidence="5">
    <location>
        <begin position="144"/>
        <end position="166"/>
    </location>
</feature>
<evidence type="ECO:0000259" key="8">
    <source>
        <dbReference type="PROSITE" id="PS51270"/>
    </source>
</evidence>
<feature type="domain" description="CTCHY-type" evidence="8">
    <location>
        <begin position="660"/>
        <end position="724"/>
    </location>
</feature>
<dbReference type="PROSITE" id="PS51270">
    <property type="entry name" value="ZF_CTCHY"/>
    <property type="match status" value="1"/>
</dbReference>
<keyword evidence="2 4" id="KW-0863">Zinc-finger</keyword>
<dbReference type="Gene3D" id="3.30.40.10">
    <property type="entry name" value="Zinc/RING finger domain, C3HC4 (zinc finger)"/>
    <property type="match status" value="1"/>
</dbReference>
<dbReference type="FunFam" id="3.30.40.10:FF:000208">
    <property type="entry name" value="Zinc finger protein-related isoform 1"/>
    <property type="match status" value="1"/>
</dbReference>
<evidence type="ECO:0000256" key="1">
    <source>
        <dbReference type="ARBA" id="ARBA00022723"/>
    </source>
</evidence>
<dbReference type="Pfam" id="PF14599">
    <property type="entry name" value="zinc_ribbon_6"/>
    <property type="match status" value="1"/>
</dbReference>
<feature type="compositionally biased region" description="Low complexity" evidence="5">
    <location>
        <begin position="410"/>
        <end position="422"/>
    </location>
</feature>
<name>A0ABD3P0T7_9STRA</name>
<accession>A0ABD3P0T7</accession>
<feature type="compositionally biased region" description="Polar residues" evidence="5">
    <location>
        <begin position="397"/>
        <end position="409"/>
    </location>
</feature>
<feature type="domain" description="CHY-type" evidence="7">
    <location>
        <begin position="579"/>
        <end position="655"/>
    </location>
</feature>
<evidence type="ECO:0000313" key="10">
    <source>
        <dbReference type="Proteomes" id="UP001530315"/>
    </source>
</evidence>
<sequence length="845" mass="93588">MSSTTAAATAKEIFGDCALVEIIHLHDCFRGALKNLEVDVSELCREMSSAGSAATGAAVHSETRIIDLERRVAGRFTVIWSVFRAHSAAEDEFIWPALKAKQVSLPDDICGCDCASAGQPRPVSFPPQWHMQQQPVPPGNNMPIGGAALERQGNQGERQQQQQRERALSVTVHRIEQEEYEEDHADEEKMFNAISGLLSNLRDELSNRSKALAAAAVVVTASSGKGGANVIAPTNNNTISPTLRNLAQMLLEGTRNLMRHLMTHLDKEETHCMPLVAQYLTKAEINDLVGKIMGKRSSELMSQILTMAIQNLNEADRDDMVHYMKQAMVGTFFERWLKMGGWMEKTSSRLEGSDDGGGKMPRGGEEEGFNDESGTMAAKREVENDAKMAARLKESLNETTDQTHSSHVRSNAAASASIASTSNYSDEEVTEKYTSAAELEKLIRAIGTNPHLEAKQKNLTIQGLRDSVWKSNCRLSKRKREAVMDATVSEQPAAHVARMTTVATATAGALSAQIISGGHTPISHQMSFSTSSGLATRFKRETPPSLYYKKMRDGEFHPNDGSLPLFSASELAPTYHDGGIHQCLGCPHYARSCKLRHPTSGRLYTCRLCCEQTREMATNDKDSPLDRYEVKEVLCMICGALQPASDRCVNPECQSGGKPFARYSCNICNFYDDSSGKSIYHCPFCNVCRSGQGLGIDYYHCMRCNACVSIKEDHHCIPQRLQGNCPICHDTMFESTEPLRGLKCGHVMHLSCFSMYMRGQTYTCPLCKKSHDDMSEYFALLDSAVRMQPMPPAYAETTSNIYCQDCCKMGNVNYHFVGLKCLHCGSYNTRELQRVDALWQYAPWP</sequence>
<dbReference type="InterPro" id="IPR008913">
    <property type="entry name" value="Znf_CHY"/>
</dbReference>
<dbReference type="PANTHER" id="PTHR21319:SF0">
    <property type="entry name" value="AND RING FINGER DOMAIN PROTEIN, PUTATIVE (AFU_ORTHOLOGUE AFUA_1G08900)-RELATED"/>
    <property type="match status" value="1"/>
</dbReference>
<dbReference type="Pfam" id="PF13639">
    <property type="entry name" value="zf-RING_2"/>
    <property type="match status" value="1"/>
</dbReference>
<dbReference type="CDD" id="cd16464">
    <property type="entry name" value="RING-H2_Pirh2-like"/>
    <property type="match status" value="1"/>
</dbReference>
<evidence type="ECO:0000259" key="6">
    <source>
        <dbReference type="PROSITE" id="PS50089"/>
    </source>
</evidence>
<dbReference type="PANTHER" id="PTHR21319">
    <property type="entry name" value="RING FINGER AND CHY ZINC FINGER DOMAIN-CONTAINING PROTEIN 1"/>
    <property type="match status" value="1"/>
</dbReference>
<evidence type="ECO:0000256" key="3">
    <source>
        <dbReference type="ARBA" id="ARBA00022833"/>
    </source>
</evidence>
<dbReference type="Gene3D" id="2.20.28.10">
    <property type="match status" value="1"/>
</dbReference>
<organism evidence="9 10">
    <name type="scientific">Stephanodiscus triporus</name>
    <dbReference type="NCBI Taxonomy" id="2934178"/>
    <lineage>
        <taxon>Eukaryota</taxon>
        <taxon>Sar</taxon>
        <taxon>Stramenopiles</taxon>
        <taxon>Ochrophyta</taxon>
        <taxon>Bacillariophyta</taxon>
        <taxon>Coscinodiscophyceae</taxon>
        <taxon>Thalassiosirophycidae</taxon>
        <taxon>Stephanodiscales</taxon>
        <taxon>Stephanodiscaceae</taxon>
        <taxon>Stephanodiscus</taxon>
    </lineage>
</organism>
<feature type="compositionally biased region" description="Low complexity" evidence="5">
    <location>
        <begin position="150"/>
        <end position="162"/>
    </location>
</feature>
<proteinExistence type="predicted"/>
<feature type="domain" description="RING-type" evidence="6">
    <location>
        <begin position="725"/>
        <end position="768"/>
    </location>
</feature>
<dbReference type="SUPFAM" id="SSF161245">
    <property type="entry name" value="Zinc hairpin stack"/>
    <property type="match status" value="1"/>
</dbReference>
<keyword evidence="3" id="KW-0862">Zinc</keyword>
<dbReference type="SMART" id="SM00184">
    <property type="entry name" value="RING"/>
    <property type="match status" value="1"/>
</dbReference>
<dbReference type="PROSITE" id="PS51266">
    <property type="entry name" value="ZF_CHY"/>
    <property type="match status" value="1"/>
</dbReference>
<feature type="region of interest" description="Disordered" evidence="5">
    <location>
        <begin position="347"/>
        <end position="376"/>
    </location>
</feature>
<dbReference type="Pfam" id="PF05495">
    <property type="entry name" value="zf-CHY"/>
    <property type="match status" value="1"/>
</dbReference>
<comment type="caution">
    <text evidence="9">The sequence shown here is derived from an EMBL/GenBank/DDBJ whole genome shotgun (WGS) entry which is preliminary data.</text>
</comment>
<dbReference type="InterPro" id="IPR013083">
    <property type="entry name" value="Znf_RING/FYVE/PHD"/>
</dbReference>
<dbReference type="PROSITE" id="PS50089">
    <property type="entry name" value="ZF_RING_2"/>
    <property type="match status" value="1"/>
</dbReference>
<dbReference type="SUPFAM" id="SSF161219">
    <property type="entry name" value="CHY zinc finger-like"/>
    <property type="match status" value="1"/>
</dbReference>
<dbReference type="EMBL" id="JALLAZ020001080">
    <property type="protein sequence ID" value="KAL3781199.1"/>
    <property type="molecule type" value="Genomic_DNA"/>
</dbReference>
<dbReference type="InterPro" id="IPR039512">
    <property type="entry name" value="RCHY1_zinc-ribbon"/>
</dbReference>
<evidence type="ECO:0000256" key="2">
    <source>
        <dbReference type="ARBA" id="ARBA00022771"/>
    </source>
</evidence>
<dbReference type="InterPro" id="IPR037275">
    <property type="entry name" value="Znf_CTCHY_sf"/>
</dbReference>
<dbReference type="SUPFAM" id="SSF57850">
    <property type="entry name" value="RING/U-box"/>
    <property type="match status" value="1"/>
</dbReference>
<reference evidence="9 10" key="1">
    <citation type="submission" date="2024-10" db="EMBL/GenBank/DDBJ databases">
        <title>Updated reference genomes for cyclostephanoid diatoms.</title>
        <authorList>
            <person name="Roberts W.R."/>
            <person name="Alverson A.J."/>
        </authorList>
    </citation>
    <scope>NUCLEOTIDE SEQUENCE [LARGE SCALE GENOMIC DNA]</scope>
    <source>
        <strain evidence="9 10">AJA276-08</strain>
    </source>
</reference>
<feature type="region of interest" description="Disordered" evidence="5">
    <location>
        <begin position="396"/>
        <end position="428"/>
    </location>
</feature>
<dbReference type="Gene3D" id="1.20.120.520">
    <property type="entry name" value="nmb1532 protein domain like"/>
    <property type="match status" value="1"/>
</dbReference>
<evidence type="ECO:0000313" key="9">
    <source>
        <dbReference type="EMBL" id="KAL3781199.1"/>
    </source>
</evidence>
<keyword evidence="10" id="KW-1185">Reference proteome</keyword>
<evidence type="ECO:0000256" key="4">
    <source>
        <dbReference type="PROSITE-ProRule" id="PRU00601"/>
    </source>
</evidence>
<protein>
    <recommendedName>
        <fullName evidence="11">Zinc finger protein</fullName>
    </recommendedName>
</protein>
<dbReference type="Proteomes" id="UP001530315">
    <property type="component" value="Unassembled WGS sequence"/>
</dbReference>
<keyword evidence="1" id="KW-0479">Metal-binding</keyword>
<dbReference type="InterPro" id="IPR001841">
    <property type="entry name" value="Znf_RING"/>
</dbReference>
<evidence type="ECO:0000259" key="7">
    <source>
        <dbReference type="PROSITE" id="PS51266"/>
    </source>
</evidence>
<dbReference type="AlphaFoldDB" id="A0ABD3P0T7"/>
<evidence type="ECO:0000256" key="5">
    <source>
        <dbReference type="SAM" id="MobiDB-lite"/>
    </source>
</evidence>
<evidence type="ECO:0008006" key="11">
    <source>
        <dbReference type="Google" id="ProtNLM"/>
    </source>
</evidence>